<evidence type="ECO:0000313" key="1">
    <source>
        <dbReference type="EMBL" id="CAK0808229.1"/>
    </source>
</evidence>
<dbReference type="Proteomes" id="UP001189429">
    <property type="component" value="Unassembled WGS sequence"/>
</dbReference>
<sequence>NTTQGVSKITSVTIVAQAILAQGRSVSSHFVLSPAEGEDRGEVGPRHDMTKCPIRYDICLTWTIDAKSALIALAFLRAARPSAHDDRFKLVHVPKCGEQLYITVLFTHCERLFGSCAGNGTMSEFKSNRPDCDKFHHEYHLVNLANCLLHKDRAVLVDCDQAVSAAFDGKTSIWNHDPRFRKYAPMGVIVSRRPFRRALSAFKFGGGHFGALRWKHFETWWEQKYTEQAPPSFELQGLKLYWKDNFTRCLMFPGVQGCQMQMLLGHICNEPVLSSMNHSLAVDILMRDFKYVGITDYNVLSVALYHIMYGHGWTVSPCPQEAPSTPVRATTKIMSIPDRKHYFQERVEVAADNPDRFIYSAAVGILLRNSRKVGLTSGADLSGKLAAEVSALFEESASTDAIIRGAPPPWVRGADD</sequence>
<dbReference type="EMBL" id="CAUYUJ010004119">
    <property type="protein sequence ID" value="CAK0808229.1"/>
    <property type="molecule type" value="Genomic_DNA"/>
</dbReference>
<protein>
    <submittedName>
        <fullName evidence="1">Uncharacterized protein</fullName>
    </submittedName>
</protein>
<reference evidence="1" key="1">
    <citation type="submission" date="2023-10" db="EMBL/GenBank/DDBJ databases">
        <authorList>
            <person name="Chen Y."/>
            <person name="Shah S."/>
            <person name="Dougan E. K."/>
            <person name="Thang M."/>
            <person name="Chan C."/>
        </authorList>
    </citation>
    <scope>NUCLEOTIDE SEQUENCE [LARGE SCALE GENOMIC DNA]</scope>
</reference>
<evidence type="ECO:0000313" key="2">
    <source>
        <dbReference type="Proteomes" id="UP001189429"/>
    </source>
</evidence>
<organism evidence="1 2">
    <name type="scientific">Prorocentrum cordatum</name>
    <dbReference type="NCBI Taxonomy" id="2364126"/>
    <lineage>
        <taxon>Eukaryota</taxon>
        <taxon>Sar</taxon>
        <taxon>Alveolata</taxon>
        <taxon>Dinophyceae</taxon>
        <taxon>Prorocentrales</taxon>
        <taxon>Prorocentraceae</taxon>
        <taxon>Prorocentrum</taxon>
    </lineage>
</organism>
<gene>
    <name evidence="1" type="ORF">PCOR1329_LOCUS13887</name>
</gene>
<proteinExistence type="predicted"/>
<feature type="non-terminal residue" evidence="1">
    <location>
        <position position="1"/>
    </location>
</feature>
<name>A0ABN9QSZ9_9DINO</name>
<accession>A0ABN9QSZ9</accession>
<comment type="caution">
    <text evidence="1">The sequence shown here is derived from an EMBL/GenBank/DDBJ whole genome shotgun (WGS) entry which is preliminary data.</text>
</comment>
<keyword evidence="2" id="KW-1185">Reference proteome</keyword>